<dbReference type="AlphaFoldDB" id="A0A1G8KF04"/>
<gene>
    <name evidence="2" type="ORF">SAMN05216605_11360</name>
</gene>
<organism evidence="2 3">
    <name type="scientific">Pseudomonas abietaniphila</name>
    <dbReference type="NCBI Taxonomy" id="89065"/>
    <lineage>
        <taxon>Bacteria</taxon>
        <taxon>Pseudomonadati</taxon>
        <taxon>Pseudomonadota</taxon>
        <taxon>Gammaproteobacteria</taxon>
        <taxon>Pseudomonadales</taxon>
        <taxon>Pseudomonadaceae</taxon>
        <taxon>Pseudomonas</taxon>
    </lineage>
</organism>
<feature type="chain" id="PRO_5010357121" description="DUF2271 domain-containing protein" evidence="1">
    <location>
        <begin position="23"/>
        <end position="156"/>
    </location>
</feature>
<accession>A0A1G8KF04</accession>
<dbReference type="Proteomes" id="UP000182894">
    <property type="component" value="Unassembled WGS sequence"/>
</dbReference>
<protein>
    <recommendedName>
        <fullName evidence="4">DUF2271 domain-containing protein</fullName>
    </recommendedName>
</protein>
<keyword evidence="1" id="KW-0732">Signal</keyword>
<evidence type="ECO:0000313" key="2">
    <source>
        <dbReference type="EMBL" id="SDI41460.1"/>
    </source>
</evidence>
<dbReference type="EMBL" id="FNCO01000013">
    <property type="protein sequence ID" value="SDI41460.1"/>
    <property type="molecule type" value="Genomic_DNA"/>
</dbReference>
<dbReference type="InterPro" id="IPR014469">
    <property type="entry name" value="DUF2271"/>
</dbReference>
<feature type="signal peptide" evidence="1">
    <location>
        <begin position="1"/>
        <end position="22"/>
    </location>
</feature>
<sequence length="156" mass="16620">MNKTIAAACLVGALALPGLALAREVTMTTQLKDYGGNDAYLAIYVVDAGGHYQRTLWVAGKKAKYYRHLSDWARAGGLVHSEFDGVTGASVGSGRTLKVSVELADTLIDAGYQVRIDSAVESQREGRSEITVPLTRDGAGKTSSGTVYVKSFVYDL</sequence>
<proteinExistence type="predicted"/>
<evidence type="ECO:0000256" key="1">
    <source>
        <dbReference type="SAM" id="SignalP"/>
    </source>
</evidence>
<name>A0A1G8KF04_9PSED</name>
<dbReference type="Pfam" id="PF10029">
    <property type="entry name" value="DUF2271"/>
    <property type="match status" value="1"/>
</dbReference>
<dbReference type="OrthoDB" id="6057843at2"/>
<evidence type="ECO:0008006" key="4">
    <source>
        <dbReference type="Google" id="ProtNLM"/>
    </source>
</evidence>
<dbReference type="STRING" id="89065.SAMN05216605_11360"/>
<dbReference type="RefSeq" id="WP_074755912.1">
    <property type="nucleotide sequence ID" value="NZ_FNCO01000013.1"/>
</dbReference>
<reference evidence="3" key="1">
    <citation type="submission" date="2016-10" db="EMBL/GenBank/DDBJ databases">
        <authorList>
            <person name="Varghese N."/>
            <person name="Submissions S."/>
        </authorList>
    </citation>
    <scope>NUCLEOTIDE SEQUENCE [LARGE SCALE GENOMIC DNA]</scope>
    <source>
        <strain evidence="3">ATCC 700689</strain>
    </source>
</reference>
<evidence type="ECO:0000313" key="3">
    <source>
        <dbReference type="Proteomes" id="UP000182894"/>
    </source>
</evidence>
<keyword evidence="3" id="KW-1185">Reference proteome</keyword>